<dbReference type="InterPro" id="IPR036875">
    <property type="entry name" value="Znf_CCHC_sf"/>
</dbReference>
<evidence type="ECO:0000256" key="1">
    <source>
        <dbReference type="PROSITE-ProRule" id="PRU00047"/>
    </source>
</evidence>
<dbReference type="InterPro" id="IPR025724">
    <property type="entry name" value="GAG-pre-integrase_dom"/>
</dbReference>
<dbReference type="InterPro" id="IPR054722">
    <property type="entry name" value="PolX-like_BBD"/>
</dbReference>
<name>A0ABY6KI28_9ARAC</name>
<dbReference type="Gene3D" id="3.30.420.10">
    <property type="entry name" value="Ribonuclease H-like superfamily/Ribonuclease H"/>
    <property type="match status" value="1"/>
</dbReference>
<dbReference type="PROSITE" id="PS50158">
    <property type="entry name" value="ZF_CCHC"/>
    <property type="match status" value="1"/>
</dbReference>
<proteinExistence type="predicted"/>
<dbReference type="InterPro" id="IPR001878">
    <property type="entry name" value="Znf_CCHC"/>
</dbReference>
<dbReference type="EMBL" id="CP092867">
    <property type="protein sequence ID" value="UYV67846.1"/>
    <property type="molecule type" value="Genomic_DNA"/>
</dbReference>
<dbReference type="Proteomes" id="UP001235939">
    <property type="component" value="Chromosome 05"/>
</dbReference>
<keyword evidence="1" id="KW-0479">Metal-binding</keyword>
<dbReference type="InterPro" id="IPR013103">
    <property type="entry name" value="RVT_2"/>
</dbReference>
<feature type="region of interest" description="Disordered" evidence="2">
    <location>
        <begin position="189"/>
        <end position="218"/>
    </location>
</feature>
<dbReference type="Pfam" id="PF13976">
    <property type="entry name" value="gag_pre-integrs"/>
    <property type="match status" value="1"/>
</dbReference>
<keyword evidence="1" id="KW-0863">Zinc-finger</keyword>
<reference evidence="4 5" key="1">
    <citation type="submission" date="2022-01" db="EMBL/GenBank/DDBJ databases">
        <title>A chromosomal length assembly of Cordylochernes scorpioides.</title>
        <authorList>
            <person name="Zeh D."/>
            <person name="Zeh J."/>
        </authorList>
    </citation>
    <scope>NUCLEOTIDE SEQUENCE [LARGE SCALE GENOMIC DNA]</scope>
    <source>
        <strain evidence="4">IN4F17</strain>
        <tissue evidence="4">Whole Body</tissue>
    </source>
</reference>
<gene>
    <name evidence="4" type="ORF">LAZ67_5002211</name>
</gene>
<dbReference type="Pfam" id="PF07727">
    <property type="entry name" value="RVT_2"/>
    <property type="match status" value="1"/>
</dbReference>
<dbReference type="InterPro" id="IPR057670">
    <property type="entry name" value="SH3_retrovirus"/>
</dbReference>
<dbReference type="Pfam" id="PF22936">
    <property type="entry name" value="Pol_BBD"/>
    <property type="match status" value="1"/>
</dbReference>
<dbReference type="Pfam" id="PF25597">
    <property type="entry name" value="SH3_retrovirus"/>
    <property type="match status" value="1"/>
</dbReference>
<organism evidence="4 5">
    <name type="scientific">Cordylochernes scorpioides</name>
    <dbReference type="NCBI Taxonomy" id="51811"/>
    <lineage>
        <taxon>Eukaryota</taxon>
        <taxon>Metazoa</taxon>
        <taxon>Ecdysozoa</taxon>
        <taxon>Arthropoda</taxon>
        <taxon>Chelicerata</taxon>
        <taxon>Arachnida</taxon>
        <taxon>Pseudoscorpiones</taxon>
        <taxon>Cheliferoidea</taxon>
        <taxon>Chernetidae</taxon>
        <taxon>Cordylochernes</taxon>
    </lineage>
</organism>
<sequence length="895" mass="104331">MTEWHRVVFSDESRFCLSSDSRRVRVWRRRGERSNPAAIVERPTVRQRGIMVWGAILYDSRSPLLRIQGIMTAQRYVDDVLRPVTLPYLQGVPNALYQHDNARPHTARISQQALQDVQMLPWPPYSPDLSPIEHVWDIIGRRLHALPQPRSEDELWQMVEREWRAIPQDAIRTLIDSLPRRVASCIAVRDQKRERPAGGRERGEEKGNAQPMWGPQGHFIDDPCKQDRKFRIISILEGKDLDAILEADPPKEEEKFKELKKKDAQAKVIRGLPHKYNLIVLQLSNQEKLTIFDLRNSLKLYHERFSNDTKEENSSAFKVYKCFICHKPGHKAAECWHNLKTRKYKCKQTVASQGSSGYKANTPNKNSKATFAKDENRNDFAKLVKQQDNLEQQWILDSGASSHMTFHLDHLKNIQAMNKKITLADDSYITSESIGDVEIKNSDEESIILKDVLYVPKLSDNLISVSKLIQDKKQILFDNKGRHIQNEKGDTLLTASKIEDFYIINEATDTYLPPTPKTLKISDTSWDIWHRRLGHINEEYMKMMQNNALVHKFKCNTRKDLNCISYRRHQSTLDRSRTANIFFGLKPWMHSHTLKIEPHNKRCTPEEPFTGRKPTIGHLKIFGCLAEMWTPKHKRSKFEKITKTEIFVGYSNNRKAYRICNPQDFSITETRDVKFFETRKGSELLNQEKIRPHHPGPGFYYEPSLSDVEEMDNDSPDSSYQTGDTVLKTSHQGYSIPNCYKEAMNLPDSEKWIGAMERELDSLREHKVWTLQPLPKGSKVIKSYQQRYGQDYEEIFSPVIKNDSLRVILAFAAIMQYDIKCFDIVTAYLYGNLEETIYMKQPEGFEDFASDANKEEMKMRLNRMQQWNEPAIRFAEDILVLCNKVDPPKWKKRIK</sequence>
<dbReference type="Pfam" id="PF13358">
    <property type="entry name" value="DDE_3"/>
    <property type="match status" value="1"/>
</dbReference>
<keyword evidence="5" id="KW-1185">Reference proteome</keyword>
<protein>
    <recommendedName>
        <fullName evidence="3">CCHC-type domain-containing protein</fullName>
    </recommendedName>
</protein>
<dbReference type="PANTHER" id="PTHR47592">
    <property type="entry name" value="PBF68 PROTEIN"/>
    <property type="match status" value="1"/>
</dbReference>
<dbReference type="InterPro" id="IPR036397">
    <property type="entry name" value="RNaseH_sf"/>
</dbReference>
<evidence type="ECO:0000313" key="4">
    <source>
        <dbReference type="EMBL" id="UYV67846.1"/>
    </source>
</evidence>
<feature type="domain" description="CCHC-type" evidence="3">
    <location>
        <begin position="321"/>
        <end position="335"/>
    </location>
</feature>
<accession>A0ABY6KI28</accession>
<evidence type="ECO:0000313" key="5">
    <source>
        <dbReference type="Proteomes" id="UP001235939"/>
    </source>
</evidence>
<dbReference type="SUPFAM" id="SSF57756">
    <property type="entry name" value="Retrovirus zinc finger-like domains"/>
    <property type="match status" value="1"/>
</dbReference>
<evidence type="ECO:0000259" key="3">
    <source>
        <dbReference type="PROSITE" id="PS50158"/>
    </source>
</evidence>
<dbReference type="InterPro" id="IPR038717">
    <property type="entry name" value="Tc1-like_DDE_dom"/>
</dbReference>
<evidence type="ECO:0000256" key="2">
    <source>
        <dbReference type="SAM" id="MobiDB-lite"/>
    </source>
</evidence>
<keyword evidence="1" id="KW-0862">Zinc</keyword>
<feature type="compositionally biased region" description="Basic and acidic residues" evidence="2">
    <location>
        <begin position="189"/>
        <end position="207"/>
    </location>
</feature>